<reference evidence="4" key="1">
    <citation type="journal article" date="2020" name="bioRxiv">
        <title>Whole genome comparisons of ergot fungi reveals the divergence and evolution of species within the genus Claviceps are the result of varying mechanisms driving genome evolution and host range expansion.</title>
        <authorList>
            <person name="Wyka S.A."/>
            <person name="Mondo S.J."/>
            <person name="Liu M."/>
            <person name="Dettman J."/>
            <person name="Nalam V."/>
            <person name="Broders K.D."/>
        </authorList>
    </citation>
    <scope>NUCLEOTIDE SEQUENCE</scope>
    <source>
        <strain evidence="4">CCC 602</strain>
    </source>
</reference>
<keyword evidence="2" id="KW-0539">Nucleus</keyword>
<dbReference type="InterPro" id="IPR021858">
    <property type="entry name" value="Fun_TF"/>
</dbReference>
<proteinExistence type="predicted"/>
<sequence length="661" mass="73915">MCTACKHLGLQCEYKRPHWWSNNDERRQQKEDIKNIIKRKKLAEKSTSAMHASARDSTAASVSPPPGLSHSLPTSTTYSDAMDRTRSVSIDSQYSAGFNFNSPPHGRNGIHGTEVGAYRVLAACSPYEMDVKRERQMFVNDVPTLHEAHEAHEAHVATFSTYQTPPPPATVLPVGQWDGVGAWTEHVDHSDHDLDHNHNHERRTSFDSDQETLDVSFFDFAQRQSSKHADQVHTDELEDGDKRLLDHFVHHVIPIIFPILGSNQHASVGSDLILPALQSNTVYLHCCLSIAAQHLKTHADLSPAEIDGDIMKHRYATILSICELLKRDEDHQQSLEAALGLIVFQCVVGRFDDDLPDIAWHQHFQAAISLVQKLDLPRLVSNPAGQVGPTPFNMTLTGWIDILGATMRGTPPAFADTYRDKHLSLVNSRLGLRELMGCEDRVMYLISEIACLDWLKSNGMDDIALCNHARTLGHELTRNEVADLGEFADADDDVNHVWLKVPYSDNGSLSPKQLCRNITSAFRIGARIYLLSLIPGFSPSQDTTWGLIEKLSLVLQHIPSGPHGYDRSLVWVYLMAASVSLPGSAFRDFFENRIAQLGDAAMYGAFGRMVTVVREVWKQADILAQVPKSGMTVSETESETVYPYVNFRDVMQANDWQFLLV</sequence>
<protein>
    <recommendedName>
        <fullName evidence="6">PRO1 protein</fullName>
    </recommendedName>
</protein>
<evidence type="ECO:0000313" key="4">
    <source>
        <dbReference type="EMBL" id="KAG6012853.1"/>
    </source>
</evidence>
<dbReference type="Pfam" id="PF11951">
    <property type="entry name" value="Fungal_trans_2"/>
    <property type="match status" value="1"/>
</dbReference>
<gene>
    <name evidence="4" type="ORF">E4U43_007613</name>
</gene>
<feature type="compositionally biased region" description="Polar residues" evidence="3">
    <location>
        <begin position="45"/>
        <end position="61"/>
    </location>
</feature>
<evidence type="ECO:0000256" key="1">
    <source>
        <dbReference type="ARBA" id="ARBA00004123"/>
    </source>
</evidence>
<dbReference type="OrthoDB" id="5294180at2759"/>
<dbReference type="PANTHER" id="PTHR37534">
    <property type="entry name" value="TRANSCRIPTIONAL ACTIVATOR PROTEIN UGA3"/>
    <property type="match status" value="1"/>
</dbReference>
<organism evidence="4 5">
    <name type="scientific">Claviceps pusilla</name>
    <dbReference type="NCBI Taxonomy" id="123648"/>
    <lineage>
        <taxon>Eukaryota</taxon>
        <taxon>Fungi</taxon>
        <taxon>Dikarya</taxon>
        <taxon>Ascomycota</taxon>
        <taxon>Pezizomycotina</taxon>
        <taxon>Sordariomycetes</taxon>
        <taxon>Hypocreomycetidae</taxon>
        <taxon>Hypocreales</taxon>
        <taxon>Clavicipitaceae</taxon>
        <taxon>Claviceps</taxon>
    </lineage>
</organism>
<evidence type="ECO:0000313" key="5">
    <source>
        <dbReference type="Proteomes" id="UP000748025"/>
    </source>
</evidence>
<evidence type="ECO:0008006" key="6">
    <source>
        <dbReference type="Google" id="ProtNLM"/>
    </source>
</evidence>
<comment type="caution">
    <text evidence="4">The sequence shown here is derived from an EMBL/GenBank/DDBJ whole genome shotgun (WGS) entry which is preliminary data.</text>
</comment>
<dbReference type="GO" id="GO:0005634">
    <property type="term" value="C:nucleus"/>
    <property type="evidence" value="ECO:0007669"/>
    <property type="project" value="UniProtKB-SubCell"/>
</dbReference>
<evidence type="ECO:0000256" key="2">
    <source>
        <dbReference type="ARBA" id="ARBA00023242"/>
    </source>
</evidence>
<comment type="subcellular location">
    <subcellularLocation>
        <location evidence="1">Nucleus</location>
    </subcellularLocation>
</comment>
<keyword evidence="5" id="KW-1185">Reference proteome</keyword>
<dbReference type="EMBL" id="SRPW01000689">
    <property type="protein sequence ID" value="KAG6012853.1"/>
    <property type="molecule type" value="Genomic_DNA"/>
</dbReference>
<evidence type="ECO:0000256" key="3">
    <source>
        <dbReference type="SAM" id="MobiDB-lite"/>
    </source>
</evidence>
<accession>A0A9P7NE67</accession>
<dbReference type="AlphaFoldDB" id="A0A9P7NE67"/>
<dbReference type="PANTHER" id="PTHR37534:SF12">
    <property type="entry name" value="ZN(2)-C6 FUNGAL-TYPE DOMAIN-CONTAINING PROTEIN"/>
    <property type="match status" value="1"/>
</dbReference>
<name>A0A9P7NE67_9HYPO</name>
<dbReference type="Proteomes" id="UP000748025">
    <property type="component" value="Unassembled WGS sequence"/>
</dbReference>
<feature type="region of interest" description="Disordered" evidence="3">
    <location>
        <begin position="41"/>
        <end position="80"/>
    </location>
</feature>